<gene>
    <name evidence="5" type="ORF">DERYTH_LOCUS8643</name>
</gene>
<dbReference type="EMBL" id="CAJVPY010004502">
    <property type="protein sequence ID" value="CAG8621164.1"/>
    <property type="molecule type" value="Genomic_DNA"/>
</dbReference>
<dbReference type="GO" id="GO:0005858">
    <property type="term" value="C:axonemal dynein complex"/>
    <property type="evidence" value="ECO:0007669"/>
    <property type="project" value="TreeGrafter"/>
</dbReference>
<dbReference type="PANTHER" id="PTHR46532:SF4">
    <property type="entry name" value="AAA+ ATPASE DOMAIN-CONTAINING PROTEIN"/>
    <property type="match status" value="1"/>
</dbReference>
<protein>
    <submittedName>
        <fullName evidence="5">6805_t:CDS:1</fullName>
    </submittedName>
</protein>
<evidence type="ECO:0000256" key="1">
    <source>
        <dbReference type="ARBA" id="ARBA00008887"/>
    </source>
</evidence>
<accession>A0A9N9CYS8</accession>
<name>A0A9N9CYS8_9GLOM</name>
<evidence type="ECO:0000259" key="4">
    <source>
        <dbReference type="Pfam" id="PF08393"/>
    </source>
</evidence>
<feature type="compositionally biased region" description="Polar residues" evidence="2">
    <location>
        <begin position="12"/>
        <end position="23"/>
    </location>
</feature>
<evidence type="ECO:0000259" key="3">
    <source>
        <dbReference type="Pfam" id="PF08385"/>
    </source>
</evidence>
<dbReference type="OrthoDB" id="2146272at2759"/>
<organism evidence="5 6">
    <name type="scientific">Dentiscutata erythropus</name>
    <dbReference type="NCBI Taxonomy" id="1348616"/>
    <lineage>
        <taxon>Eukaryota</taxon>
        <taxon>Fungi</taxon>
        <taxon>Fungi incertae sedis</taxon>
        <taxon>Mucoromycota</taxon>
        <taxon>Glomeromycotina</taxon>
        <taxon>Glomeromycetes</taxon>
        <taxon>Diversisporales</taxon>
        <taxon>Gigasporaceae</taxon>
        <taxon>Dentiscutata</taxon>
    </lineage>
</organism>
<keyword evidence="6" id="KW-1185">Reference proteome</keyword>
<dbReference type="GO" id="GO:0051959">
    <property type="term" value="F:dynein light intermediate chain binding"/>
    <property type="evidence" value="ECO:0007669"/>
    <property type="project" value="InterPro"/>
</dbReference>
<feature type="region of interest" description="Disordered" evidence="2">
    <location>
        <begin position="1"/>
        <end position="24"/>
    </location>
</feature>
<feature type="domain" description="Dynein heavy chain linker" evidence="4">
    <location>
        <begin position="1319"/>
        <end position="1483"/>
    </location>
</feature>
<reference evidence="5" key="1">
    <citation type="submission" date="2021-06" db="EMBL/GenBank/DDBJ databases">
        <authorList>
            <person name="Kallberg Y."/>
            <person name="Tangrot J."/>
            <person name="Rosling A."/>
        </authorList>
    </citation>
    <scope>NUCLEOTIDE SEQUENCE</scope>
    <source>
        <strain evidence="5">MA453B</strain>
    </source>
</reference>
<comment type="similarity">
    <text evidence="1">Belongs to the dynein heavy chain family.</text>
</comment>
<dbReference type="Pfam" id="PF08393">
    <property type="entry name" value="DHC_N2"/>
    <property type="match status" value="1"/>
</dbReference>
<dbReference type="InterPro" id="IPR026983">
    <property type="entry name" value="DHC"/>
</dbReference>
<evidence type="ECO:0000313" key="6">
    <source>
        <dbReference type="Proteomes" id="UP000789405"/>
    </source>
</evidence>
<evidence type="ECO:0000256" key="2">
    <source>
        <dbReference type="SAM" id="MobiDB-lite"/>
    </source>
</evidence>
<sequence>IFERKSIVSFDPDSNSQSDTQHVASICPRRCSSPGPSHIPQKRYYRAKEADLESTLWSTPGTIEKLSLFANNSQKIAYHLNDVALISITKIHAKLDTTFPIQSQIQILNLPGPATISESASVRVNSYEEAIYSCIHYSVAPYYNAYVANNVHNEENKKFDNNHIGVPMTKKKINELELSFLHLQKNVNVEIPLIFLNIHPVVQKAVEKGKQEGRQATIDFIDPELLSDTAFLNKLQSDLNSWIKEIQKITNLTYDLSSGTAIHEINFWLNMETALERVDKQLKSNQIVLTFEILRHAKRFHATVSFMADTGLKDAKEKAQKYNQLMRDFPLDELLYAPDVVKIKEAINVIFNHFIKKMRLNPYPIKRALYLVEAISRDLNDVLLKVLGSRRLMYMEYNDFEKIMEGAKYVFGSWDGDIKEFTNVARDVMRKRSDKFIPIIINPTHDKLQERITSIWNFRKQHAELYQTIVNTMSQPKNTKKIGIERDNQQESININKIDFMEEIKVAYESVNDIDVLDTSVEGTEIWIQAENSYNERVSRVEDKLIVDLRDRFGKCKNTNEMFRVFSKYNALFVRPKVHGAIKEYQNELIDRIKKDISKLYDRFNQQYYKSEANHMAQIRDLPTVSGAMIWARQIEKQLYTYKKRIEDVLGKDWELYAEGQKLKVEINNFKMKLDASPIFEAWMSEIFNRKVNMTGRLFEITRNRSQGNILQLGISFDPQIITLFKEVRNLLWLDYQVPYNITQSAKVAKKIYPFAVSLMETVKTYAQTVQKIQKQPDIVMLVASYRNNVQAVITKGINFEWKYLVDDYSHTFFDIFEASYSHKKQHDAFIREFANIVSEFQYKVDSLITNYEDILRLIEDLKRCAYQAKKFNSNLEKIQKLINRLNAESYSNLDAWVAQLDKRIDAVLIQRLQHAISAWITEFIASDDDSTNDIEPNFVNKIIKNARRRTDKIDFINDEGPIMAKTEKPVLVHTVHEVRVHNRVIYLDPPIEEARIKWYNQLHEWLSVVCNLPRIQGSRNIVQQVKKSSVSRETTYSNLLAKIFDGSLEKAYEVIETKLKEVSEYVNKWIQFQSLWYLEPNNIYNQLGDDLNKWKQILSAIKKSRITFDNSDIERSFGFIVVDYEQVQSKINAKYDQWQLDVLNKFAIKLGNSMREFYSKISNSRNELENKSMENNNTNEVTALIILIQDIKHKMSKWNLDAEIFREGHKILERQRYQFPSDWVHIEQLEGEWSAFNEILDKKDNQIQEQIDGLILKIKNFVSDWNKNKPIGREIKPNIALYSLSIFENRVTCLKDEYDIIYRVKEALDMNLTIENRLDSILEEIRDLKAVWSSLSKIWQSINLLKETPWSLAVPQEIQQQLKNILNSIKELPRRIHSYSAFGFLEDTVKTYIKPNPILYKLKSEALKEHHWRKLFKVIKLENCHNLSEMTVGHVLDFDQIIKNIVIQFSDEENENDQIINNALHNTIQASDEVALEKHKNEQTLKDVVAQSFGEMTLKELFIYLLSDNNMTSFQKVSPFRPLVIEGFFKQKFISLLDPQHKRLC</sequence>
<comment type="caution">
    <text evidence="5">The sequence shown here is derived from an EMBL/GenBank/DDBJ whole genome shotgun (WGS) entry which is preliminary data.</text>
</comment>
<dbReference type="InterPro" id="IPR013602">
    <property type="entry name" value="Dynein_heavy_linker"/>
</dbReference>
<dbReference type="InterPro" id="IPR013594">
    <property type="entry name" value="Dynein_heavy_tail"/>
</dbReference>
<dbReference type="GO" id="GO:0045505">
    <property type="term" value="F:dynein intermediate chain binding"/>
    <property type="evidence" value="ECO:0007669"/>
    <property type="project" value="InterPro"/>
</dbReference>
<feature type="domain" description="Dynein heavy chain tail" evidence="3">
    <location>
        <begin position="232"/>
        <end position="809"/>
    </location>
</feature>
<dbReference type="Proteomes" id="UP000789405">
    <property type="component" value="Unassembled WGS sequence"/>
</dbReference>
<dbReference type="GO" id="GO:0007018">
    <property type="term" value="P:microtubule-based movement"/>
    <property type="evidence" value="ECO:0007669"/>
    <property type="project" value="InterPro"/>
</dbReference>
<feature type="non-terminal residue" evidence="5">
    <location>
        <position position="1546"/>
    </location>
</feature>
<dbReference type="Pfam" id="PF08385">
    <property type="entry name" value="DHC_N1"/>
    <property type="match status" value="1"/>
</dbReference>
<proteinExistence type="inferred from homology"/>
<dbReference type="PANTHER" id="PTHR46532">
    <property type="entry name" value="MALE FERTILITY FACTOR KL5"/>
    <property type="match status" value="1"/>
</dbReference>
<evidence type="ECO:0000313" key="5">
    <source>
        <dbReference type="EMBL" id="CAG8621164.1"/>
    </source>
</evidence>